<evidence type="ECO:0000256" key="5">
    <source>
        <dbReference type="ARBA" id="ARBA00022448"/>
    </source>
</evidence>
<keyword evidence="5 12" id="KW-0813">Transport</keyword>
<gene>
    <name evidence="13" type="ORF">LNKW23_01210</name>
</gene>
<dbReference type="NCBIfam" id="TIGR03141">
    <property type="entry name" value="cytochro_ccmD"/>
    <property type="match status" value="1"/>
</dbReference>
<accession>A0ABQ6LJR5</accession>
<evidence type="ECO:0000256" key="6">
    <source>
        <dbReference type="ARBA" id="ARBA00022475"/>
    </source>
</evidence>
<keyword evidence="11 12" id="KW-0472">Membrane</keyword>
<evidence type="ECO:0000313" key="14">
    <source>
        <dbReference type="Proteomes" id="UP001239909"/>
    </source>
</evidence>
<feature type="transmembrane region" description="Helical" evidence="12">
    <location>
        <begin position="6"/>
        <end position="27"/>
    </location>
</feature>
<comment type="subcellular location">
    <subcellularLocation>
        <location evidence="2 12">Cell inner membrane</location>
        <topology evidence="2 12">Single-pass membrane protein</topology>
    </subcellularLocation>
</comment>
<keyword evidence="14" id="KW-1185">Reference proteome</keyword>
<comment type="function">
    <text evidence="1 12">Required for the export of heme to the periplasm for the biogenesis of c-type cytochromes.</text>
</comment>
<dbReference type="Proteomes" id="UP001239909">
    <property type="component" value="Unassembled WGS sequence"/>
</dbReference>
<sequence length="49" mass="5437">MSGADPYALYVLAAYGASAAILGWLIWSSWRANARARAELETAEKDRHR</sequence>
<evidence type="ECO:0000313" key="13">
    <source>
        <dbReference type="EMBL" id="GMG80909.1"/>
    </source>
</evidence>
<keyword evidence="7 12" id="KW-0997">Cell inner membrane</keyword>
<evidence type="ECO:0000256" key="8">
    <source>
        <dbReference type="ARBA" id="ARBA00022692"/>
    </source>
</evidence>
<name>A0ABQ6LJR5_9RHOB</name>
<dbReference type="Pfam" id="PF04995">
    <property type="entry name" value="CcmD"/>
    <property type="match status" value="1"/>
</dbReference>
<dbReference type="InterPro" id="IPR007078">
    <property type="entry name" value="Haem_export_protD_CcmD"/>
</dbReference>
<evidence type="ECO:0000256" key="1">
    <source>
        <dbReference type="ARBA" id="ARBA00002442"/>
    </source>
</evidence>
<protein>
    <recommendedName>
        <fullName evidence="4 12">Heme exporter protein D</fullName>
    </recommendedName>
</protein>
<comment type="caution">
    <text evidence="13">The sequence shown here is derived from an EMBL/GenBank/DDBJ whole genome shotgun (WGS) entry which is preliminary data.</text>
</comment>
<keyword evidence="9 12" id="KW-0201">Cytochrome c-type biogenesis</keyword>
<evidence type="ECO:0000256" key="7">
    <source>
        <dbReference type="ARBA" id="ARBA00022519"/>
    </source>
</evidence>
<comment type="similarity">
    <text evidence="3 12">Belongs to the CcmD/CycX/HelD family.</text>
</comment>
<keyword evidence="6 12" id="KW-1003">Cell membrane</keyword>
<evidence type="ECO:0000256" key="12">
    <source>
        <dbReference type="RuleBase" id="RU363101"/>
    </source>
</evidence>
<evidence type="ECO:0000256" key="9">
    <source>
        <dbReference type="ARBA" id="ARBA00022748"/>
    </source>
</evidence>
<evidence type="ECO:0000256" key="2">
    <source>
        <dbReference type="ARBA" id="ARBA00004377"/>
    </source>
</evidence>
<evidence type="ECO:0000256" key="10">
    <source>
        <dbReference type="ARBA" id="ARBA00022989"/>
    </source>
</evidence>
<keyword evidence="8 12" id="KW-0812">Transmembrane</keyword>
<reference evidence="13 14" key="1">
    <citation type="submission" date="2023-04" db="EMBL/GenBank/DDBJ databases">
        <title>Marinoamorphus aggregata gen. nov., sp. Nov., isolate from tissue of brittle star Ophioplocus japonicus.</title>
        <authorList>
            <person name="Kawano K."/>
            <person name="Sawayama S."/>
            <person name="Nakagawa S."/>
        </authorList>
    </citation>
    <scope>NUCLEOTIDE SEQUENCE [LARGE SCALE GENOMIC DNA]</scope>
    <source>
        <strain evidence="13 14">NKW23</strain>
    </source>
</reference>
<dbReference type="RefSeq" id="WP_285669534.1">
    <property type="nucleotide sequence ID" value="NZ_BSYI01000001.1"/>
</dbReference>
<evidence type="ECO:0000256" key="4">
    <source>
        <dbReference type="ARBA" id="ARBA00016461"/>
    </source>
</evidence>
<dbReference type="EMBL" id="BSYI01000001">
    <property type="protein sequence ID" value="GMG80909.1"/>
    <property type="molecule type" value="Genomic_DNA"/>
</dbReference>
<keyword evidence="10 12" id="KW-1133">Transmembrane helix</keyword>
<evidence type="ECO:0000256" key="11">
    <source>
        <dbReference type="ARBA" id="ARBA00023136"/>
    </source>
</evidence>
<organism evidence="13 14">
    <name type="scientific">Paralimibaculum aggregatum</name>
    <dbReference type="NCBI Taxonomy" id="3036245"/>
    <lineage>
        <taxon>Bacteria</taxon>
        <taxon>Pseudomonadati</taxon>
        <taxon>Pseudomonadota</taxon>
        <taxon>Alphaproteobacteria</taxon>
        <taxon>Rhodobacterales</taxon>
        <taxon>Paracoccaceae</taxon>
        <taxon>Paralimibaculum</taxon>
    </lineage>
</organism>
<evidence type="ECO:0000256" key="3">
    <source>
        <dbReference type="ARBA" id="ARBA00008741"/>
    </source>
</evidence>
<proteinExistence type="inferred from homology"/>